<evidence type="ECO:0000313" key="1">
    <source>
        <dbReference type="EMBL" id="KAF7431715.1"/>
    </source>
</evidence>
<organism evidence="1 2">
    <name type="scientific">Vespula pensylvanica</name>
    <name type="common">Western yellow jacket</name>
    <name type="synonym">Wasp</name>
    <dbReference type="NCBI Taxonomy" id="30213"/>
    <lineage>
        <taxon>Eukaryota</taxon>
        <taxon>Metazoa</taxon>
        <taxon>Ecdysozoa</taxon>
        <taxon>Arthropoda</taxon>
        <taxon>Hexapoda</taxon>
        <taxon>Insecta</taxon>
        <taxon>Pterygota</taxon>
        <taxon>Neoptera</taxon>
        <taxon>Endopterygota</taxon>
        <taxon>Hymenoptera</taxon>
        <taxon>Apocrita</taxon>
        <taxon>Aculeata</taxon>
        <taxon>Vespoidea</taxon>
        <taxon>Vespidae</taxon>
        <taxon>Vespinae</taxon>
        <taxon>Vespula</taxon>
    </lineage>
</organism>
<name>A0A834P7J4_VESPE</name>
<evidence type="ECO:0000313" key="2">
    <source>
        <dbReference type="Proteomes" id="UP000600918"/>
    </source>
</evidence>
<accession>A0A834P7J4</accession>
<reference evidence="1" key="1">
    <citation type="journal article" date="2020" name="G3 (Bethesda)">
        <title>High-Quality Assemblies for Three Invasive Social Wasps from the &lt;i&gt;Vespula&lt;/i&gt; Genus.</title>
        <authorList>
            <person name="Harrop T.W.R."/>
            <person name="Guhlin J."/>
            <person name="McLaughlin G.M."/>
            <person name="Permina E."/>
            <person name="Stockwell P."/>
            <person name="Gilligan J."/>
            <person name="Le Lec M.F."/>
            <person name="Gruber M.A.M."/>
            <person name="Quinn O."/>
            <person name="Lovegrove M."/>
            <person name="Duncan E.J."/>
            <person name="Remnant E.J."/>
            <person name="Van Eeckhoven J."/>
            <person name="Graham B."/>
            <person name="Knapp R.A."/>
            <person name="Langford K.W."/>
            <person name="Kronenberg Z."/>
            <person name="Press M.O."/>
            <person name="Eacker S.M."/>
            <person name="Wilson-Rankin E.E."/>
            <person name="Purcell J."/>
            <person name="Lester P.J."/>
            <person name="Dearden P.K."/>
        </authorList>
    </citation>
    <scope>NUCLEOTIDE SEQUENCE</scope>
    <source>
        <strain evidence="1">Volc-1</strain>
    </source>
</reference>
<sequence>MTNNDRRRRRGATKILSGTYDENSIACSYFQDCINGKPERRRVAYSLGIQHNYRGFAKASAERKITARVSLAFNVPIKIATGNLALLG</sequence>
<dbReference type="Proteomes" id="UP000600918">
    <property type="component" value="Unassembled WGS sequence"/>
</dbReference>
<gene>
    <name evidence="1" type="ORF">H0235_004639</name>
</gene>
<comment type="caution">
    <text evidence="1">The sequence shown here is derived from an EMBL/GenBank/DDBJ whole genome shotgun (WGS) entry which is preliminary data.</text>
</comment>
<keyword evidence="2" id="KW-1185">Reference proteome</keyword>
<proteinExistence type="predicted"/>
<dbReference type="EMBL" id="JACSDY010000003">
    <property type="protein sequence ID" value="KAF7431715.1"/>
    <property type="molecule type" value="Genomic_DNA"/>
</dbReference>
<protein>
    <submittedName>
        <fullName evidence="1">Uncharacterized protein</fullName>
    </submittedName>
</protein>
<dbReference type="AlphaFoldDB" id="A0A834P7J4"/>